<organism evidence="2 3">
    <name type="scientific">Varroa destructor</name>
    <name type="common">Honeybee mite</name>
    <dbReference type="NCBI Taxonomy" id="109461"/>
    <lineage>
        <taxon>Eukaryota</taxon>
        <taxon>Metazoa</taxon>
        <taxon>Ecdysozoa</taxon>
        <taxon>Arthropoda</taxon>
        <taxon>Chelicerata</taxon>
        <taxon>Arachnida</taxon>
        <taxon>Acari</taxon>
        <taxon>Parasitiformes</taxon>
        <taxon>Mesostigmata</taxon>
        <taxon>Gamasina</taxon>
        <taxon>Dermanyssoidea</taxon>
        <taxon>Varroidae</taxon>
        <taxon>Varroa</taxon>
    </lineage>
</organism>
<sequence length="268" mass="30069">MHLPNLKRMSALRPSHFGVVVAALLLAIGERLICVAAPADNPECTIAYLDKCGQYIFLWTTSLNEVMAPANTEQLKEHCERQAASEDCVRKRSEKCHSSVKKGLSRLFYDAIHEEYEQRCDPESDYHASYLRMAPCIHKISSDMYNCSARLIASIRSSMEDDHGKSVRERIPRACCNFVSYTRCAEVAARKTCDEDTVNFVKQYLERISGELFSLACGSYSVEAEVCKKFQTGLLTSHEDVKLTDESSVTTMIGALSTLANSFQPARR</sequence>
<dbReference type="RefSeq" id="XP_022652335.1">
    <property type="nucleotide sequence ID" value="XM_022796600.1"/>
</dbReference>
<feature type="chain" id="PRO_5033596991" description="Secreted protein" evidence="1">
    <location>
        <begin position="37"/>
        <end position="268"/>
    </location>
</feature>
<evidence type="ECO:0000313" key="3">
    <source>
        <dbReference type="Proteomes" id="UP000594260"/>
    </source>
</evidence>
<evidence type="ECO:0000256" key="1">
    <source>
        <dbReference type="SAM" id="SignalP"/>
    </source>
</evidence>
<dbReference type="EnsemblMetazoa" id="XM_022796602">
    <property type="protein sequence ID" value="XP_022652337"/>
    <property type="gene ID" value="LOC111246656"/>
</dbReference>
<dbReference type="EnsemblMetazoa" id="XM_022796601">
    <property type="protein sequence ID" value="XP_022652336"/>
    <property type="gene ID" value="LOC111246656"/>
</dbReference>
<evidence type="ECO:0008006" key="4">
    <source>
        <dbReference type="Google" id="ProtNLM"/>
    </source>
</evidence>
<dbReference type="EnsemblMetazoa" id="XM_022796600">
    <property type="protein sequence ID" value="XP_022652335"/>
    <property type="gene ID" value="LOC111246656"/>
</dbReference>
<dbReference type="RefSeq" id="XP_022652337.1">
    <property type="nucleotide sequence ID" value="XM_022796602.1"/>
</dbReference>
<dbReference type="AlphaFoldDB" id="A0A7M7JID7"/>
<accession>A0A7M7JID7</accession>
<dbReference type="GeneID" id="111246656"/>
<dbReference type="OrthoDB" id="6475409at2759"/>
<evidence type="ECO:0000313" key="2">
    <source>
        <dbReference type="EnsemblMetazoa" id="XP_022652337"/>
    </source>
</evidence>
<reference evidence="2" key="1">
    <citation type="submission" date="2021-01" db="UniProtKB">
        <authorList>
            <consortium name="EnsemblMetazoa"/>
        </authorList>
    </citation>
    <scope>IDENTIFICATION</scope>
</reference>
<keyword evidence="3" id="KW-1185">Reference proteome</keyword>
<dbReference type="OMA" id="CMNTIGP"/>
<dbReference type="PANTHER" id="PTHR33964:SF1">
    <property type="entry name" value="RE45066P"/>
    <property type="match status" value="1"/>
</dbReference>
<protein>
    <recommendedName>
        <fullName evidence="4">Secreted protein</fullName>
    </recommendedName>
</protein>
<dbReference type="KEGG" id="vde:111246656"/>
<proteinExistence type="predicted"/>
<name>A0A7M7JID7_VARDE</name>
<dbReference type="Proteomes" id="UP000594260">
    <property type="component" value="Unplaced"/>
</dbReference>
<dbReference type="PANTHER" id="PTHR33964">
    <property type="entry name" value="RE45066P-RELATED"/>
    <property type="match status" value="1"/>
</dbReference>
<feature type="signal peptide" evidence="1">
    <location>
        <begin position="1"/>
        <end position="36"/>
    </location>
</feature>
<keyword evidence="1" id="KW-0732">Signal</keyword>
<dbReference type="RefSeq" id="XP_022652336.1">
    <property type="nucleotide sequence ID" value="XM_022796601.1"/>
</dbReference>
<dbReference type="InParanoid" id="A0A7M7JID7"/>